<name>A0A9N9C6T4_9GLOM</name>
<feature type="compositionally biased region" description="Polar residues" evidence="1">
    <location>
        <begin position="102"/>
        <end position="121"/>
    </location>
</feature>
<protein>
    <submittedName>
        <fullName evidence="2">9394_t:CDS:1</fullName>
    </submittedName>
</protein>
<feature type="compositionally biased region" description="Polar residues" evidence="1">
    <location>
        <begin position="411"/>
        <end position="435"/>
    </location>
</feature>
<feature type="compositionally biased region" description="Low complexity" evidence="1">
    <location>
        <begin position="81"/>
        <end position="98"/>
    </location>
</feature>
<evidence type="ECO:0000256" key="1">
    <source>
        <dbReference type="SAM" id="MobiDB-lite"/>
    </source>
</evidence>
<feature type="compositionally biased region" description="Low complexity" evidence="1">
    <location>
        <begin position="145"/>
        <end position="174"/>
    </location>
</feature>
<feature type="region of interest" description="Disordered" evidence="1">
    <location>
        <begin position="53"/>
        <end position="187"/>
    </location>
</feature>
<evidence type="ECO:0000313" key="3">
    <source>
        <dbReference type="Proteomes" id="UP000789508"/>
    </source>
</evidence>
<accession>A0A9N9C6T4</accession>
<dbReference type="EMBL" id="CAJVPS010003454">
    <property type="protein sequence ID" value="CAG8589210.1"/>
    <property type="molecule type" value="Genomic_DNA"/>
</dbReference>
<evidence type="ECO:0000313" key="2">
    <source>
        <dbReference type="EMBL" id="CAG8589210.1"/>
    </source>
</evidence>
<sequence length="561" mass="61650">MRPLQNATFSKKQGASAGISSKNNLESIMSAFNAIAVTNQGGILGPNWSAASKQAKSNAGSGANAGKRPVVNLTPPPQKQNNSAGNDNGNGNFNNVGGAKRNSISPMQNWMQPAGQNKGQQPTGGTGEGIYNPNTTPHKDHNAYQPQPQQPIYNQPQQVAPLQQPPQQNQQYHQNVSPSQAQHTQFQKPINNDAQPVISQSQNTTTTAAPTTTVIGKDTVDVRISAWHTLAIPDAKSKDGLGTGNLHRKGHNYKPVSEEEVLRIQRKGPNKKGSKGTNPRSRSRRESAISSKSTTKNKLQQKDLASQSKENKSFKDNNDNASIQKNNDIKQNDRPSGFGTSLPQQGSNFLPVNPFDNQTQQTPQPYPPHQMIAPSHPPSEPFRETQNQPQQMTPPSQPPQLPQSQLPAYDNYNNWNHHLQTNQNRDLSPARSTGRSPGRVRSPQPNNSGKKSNNTYQEQNTAASQKKISAHQSVTSNTSTTSDLQKETSSRFVTRNRGQLLLTINVELDDNKNHAIQVHINDEPEMLAEEFCRLHNATDPEVLPAFVNLISEEKRKRLGYQ</sequence>
<feature type="compositionally biased region" description="Polar residues" evidence="1">
    <location>
        <begin position="338"/>
        <end position="350"/>
    </location>
</feature>
<organism evidence="2 3">
    <name type="scientific">Ambispora leptoticha</name>
    <dbReference type="NCBI Taxonomy" id="144679"/>
    <lineage>
        <taxon>Eukaryota</taxon>
        <taxon>Fungi</taxon>
        <taxon>Fungi incertae sedis</taxon>
        <taxon>Mucoromycota</taxon>
        <taxon>Glomeromycotina</taxon>
        <taxon>Glomeromycetes</taxon>
        <taxon>Archaeosporales</taxon>
        <taxon>Ambisporaceae</taxon>
        <taxon>Ambispora</taxon>
    </lineage>
</organism>
<keyword evidence="3" id="KW-1185">Reference proteome</keyword>
<proteinExistence type="predicted"/>
<gene>
    <name evidence="2" type="ORF">ALEPTO_LOCUS7622</name>
</gene>
<feature type="compositionally biased region" description="Polar residues" evidence="1">
    <location>
        <begin position="443"/>
        <end position="483"/>
    </location>
</feature>
<feature type="compositionally biased region" description="Basic residues" evidence="1">
    <location>
        <begin position="264"/>
        <end position="274"/>
    </location>
</feature>
<reference evidence="2" key="1">
    <citation type="submission" date="2021-06" db="EMBL/GenBank/DDBJ databases">
        <authorList>
            <person name="Kallberg Y."/>
            <person name="Tangrot J."/>
            <person name="Rosling A."/>
        </authorList>
    </citation>
    <scope>NUCLEOTIDE SEQUENCE</scope>
    <source>
        <strain evidence="2">FL130A</strain>
    </source>
</reference>
<dbReference type="OrthoDB" id="2273669at2759"/>
<comment type="caution">
    <text evidence="2">The sequence shown here is derived from an EMBL/GenBank/DDBJ whole genome shotgun (WGS) entry which is preliminary data.</text>
</comment>
<feature type="compositionally biased region" description="Basic and acidic residues" evidence="1">
    <location>
        <begin position="309"/>
        <end position="318"/>
    </location>
</feature>
<feature type="region of interest" description="Disordered" evidence="1">
    <location>
        <begin position="235"/>
        <end position="492"/>
    </location>
</feature>
<feature type="compositionally biased region" description="Polar residues" evidence="1">
    <location>
        <begin position="294"/>
        <end position="308"/>
    </location>
</feature>
<feature type="compositionally biased region" description="Low complexity" evidence="1">
    <location>
        <begin position="55"/>
        <end position="67"/>
    </location>
</feature>
<dbReference type="Proteomes" id="UP000789508">
    <property type="component" value="Unassembled WGS sequence"/>
</dbReference>
<feature type="compositionally biased region" description="Polar residues" evidence="1">
    <location>
        <begin position="175"/>
        <end position="187"/>
    </location>
</feature>
<feature type="compositionally biased region" description="Low complexity" evidence="1">
    <location>
        <begin position="385"/>
        <end position="394"/>
    </location>
</feature>
<dbReference type="AlphaFoldDB" id="A0A9N9C6T4"/>